<protein>
    <recommendedName>
        <fullName evidence="4">F-box domain-containing protein</fullName>
    </recommendedName>
</protein>
<comment type="caution">
    <text evidence="2">The sequence shown here is derived from an EMBL/GenBank/DDBJ whole genome shotgun (WGS) entry which is preliminary data.</text>
</comment>
<feature type="compositionally biased region" description="Pro residues" evidence="1">
    <location>
        <begin position="56"/>
        <end position="67"/>
    </location>
</feature>
<feature type="region of interest" description="Disordered" evidence="1">
    <location>
        <begin position="38"/>
        <end position="77"/>
    </location>
</feature>
<proteinExistence type="predicted"/>
<evidence type="ECO:0000313" key="3">
    <source>
        <dbReference type="Proteomes" id="UP001239445"/>
    </source>
</evidence>
<accession>A0AAJ0BDZ3</accession>
<organism evidence="2 3">
    <name type="scientific">Echria macrotheca</name>
    <dbReference type="NCBI Taxonomy" id="438768"/>
    <lineage>
        <taxon>Eukaryota</taxon>
        <taxon>Fungi</taxon>
        <taxon>Dikarya</taxon>
        <taxon>Ascomycota</taxon>
        <taxon>Pezizomycotina</taxon>
        <taxon>Sordariomycetes</taxon>
        <taxon>Sordariomycetidae</taxon>
        <taxon>Sordariales</taxon>
        <taxon>Schizotheciaceae</taxon>
        <taxon>Echria</taxon>
    </lineage>
</organism>
<evidence type="ECO:0000256" key="1">
    <source>
        <dbReference type="SAM" id="MobiDB-lite"/>
    </source>
</evidence>
<evidence type="ECO:0008006" key="4">
    <source>
        <dbReference type="Google" id="ProtNLM"/>
    </source>
</evidence>
<gene>
    <name evidence="2" type="ORF">QBC47DRAFT_380122</name>
</gene>
<keyword evidence="3" id="KW-1185">Reference proteome</keyword>
<feature type="region of interest" description="Disordered" evidence="1">
    <location>
        <begin position="1"/>
        <end position="20"/>
    </location>
</feature>
<evidence type="ECO:0000313" key="2">
    <source>
        <dbReference type="EMBL" id="KAK1756533.1"/>
    </source>
</evidence>
<dbReference type="CDD" id="cd09917">
    <property type="entry name" value="F-box_SF"/>
    <property type="match status" value="1"/>
</dbReference>
<dbReference type="Proteomes" id="UP001239445">
    <property type="component" value="Unassembled WGS sequence"/>
</dbReference>
<reference evidence="2" key="1">
    <citation type="submission" date="2023-06" db="EMBL/GenBank/DDBJ databases">
        <title>Genome-scale phylogeny and comparative genomics of the fungal order Sordariales.</title>
        <authorList>
            <consortium name="Lawrence Berkeley National Laboratory"/>
            <person name="Hensen N."/>
            <person name="Bonometti L."/>
            <person name="Westerberg I."/>
            <person name="Brannstrom I.O."/>
            <person name="Guillou S."/>
            <person name="Cros-Aarteil S."/>
            <person name="Calhoun S."/>
            <person name="Haridas S."/>
            <person name="Kuo A."/>
            <person name="Mondo S."/>
            <person name="Pangilinan J."/>
            <person name="Riley R."/>
            <person name="Labutti K."/>
            <person name="Andreopoulos B."/>
            <person name="Lipzen A."/>
            <person name="Chen C."/>
            <person name="Yanf M."/>
            <person name="Daum C."/>
            <person name="Ng V."/>
            <person name="Clum A."/>
            <person name="Steindorff A."/>
            <person name="Ohm R."/>
            <person name="Martin F."/>
            <person name="Silar P."/>
            <person name="Natvig D."/>
            <person name="Lalanne C."/>
            <person name="Gautier V."/>
            <person name="Ament-Velasquez S.L."/>
            <person name="Kruys A."/>
            <person name="Hutchinson M.I."/>
            <person name="Powell A.J."/>
            <person name="Barry K."/>
            <person name="Miller A.N."/>
            <person name="Grigoriev I.V."/>
            <person name="Debuchy R."/>
            <person name="Gladieux P."/>
            <person name="Thoren M.H."/>
            <person name="Johannesson H."/>
        </authorList>
    </citation>
    <scope>NUCLEOTIDE SEQUENCE</scope>
    <source>
        <strain evidence="2">PSN4</strain>
    </source>
</reference>
<dbReference type="AlphaFoldDB" id="A0AAJ0BDZ3"/>
<sequence length="333" mass="37293">MKSKDLDNSRSQQGRLALPDNFTALLLPIRQRLRHWFAGHPDTSPENAVLSEPKGPHAPPTPPPPPLATGNDRTREPDVDAPTALLLPGMADLRIRENPDNEAPLPAALLPENTSPDRGQWVSFVSKPSPDKPDLFLKLPVEIQSVIFEQPELKLNDLVALRSTCRTLRRNLPLGIMEKKLTAQNFAGWEVVFEMNGHRYPGTTYGNRQLCGKCVRPKIRGHLIYGSATQAYLEARRRAWQGNQGLALDGHEEWPADRAMCFPCLYITLTAGMEIASDVEIHKAAAISPLERFPMLDGTTRKMCDRCSRDIHENAVPCPHCTDFSEWCKSRRT</sequence>
<name>A0AAJ0BDZ3_9PEZI</name>
<dbReference type="EMBL" id="MU839832">
    <property type="protein sequence ID" value="KAK1756533.1"/>
    <property type="molecule type" value="Genomic_DNA"/>
</dbReference>